<evidence type="ECO:0000256" key="1">
    <source>
        <dbReference type="SAM" id="MobiDB-lite"/>
    </source>
</evidence>
<evidence type="ECO:0000313" key="2">
    <source>
        <dbReference type="EMBL" id="KAG0140352.1"/>
    </source>
</evidence>
<accession>A0A9P6N7E3</accession>
<reference evidence="2" key="1">
    <citation type="submission" date="2013-11" db="EMBL/GenBank/DDBJ databases">
        <title>Genome sequence of the fusiform rust pathogen reveals effectors for host alternation and coevolution with pine.</title>
        <authorList>
            <consortium name="DOE Joint Genome Institute"/>
            <person name="Smith K."/>
            <person name="Pendleton A."/>
            <person name="Kubisiak T."/>
            <person name="Anderson C."/>
            <person name="Salamov A."/>
            <person name="Aerts A."/>
            <person name="Riley R."/>
            <person name="Clum A."/>
            <person name="Lindquist E."/>
            <person name="Ence D."/>
            <person name="Campbell M."/>
            <person name="Kronenberg Z."/>
            <person name="Feau N."/>
            <person name="Dhillon B."/>
            <person name="Hamelin R."/>
            <person name="Burleigh J."/>
            <person name="Smith J."/>
            <person name="Yandell M."/>
            <person name="Nelson C."/>
            <person name="Grigoriev I."/>
            <person name="Davis J."/>
        </authorList>
    </citation>
    <scope>NUCLEOTIDE SEQUENCE</scope>
    <source>
        <strain evidence="2">G11</strain>
    </source>
</reference>
<sequence length="256" mass="28879">MGGSQLEKGKLFWKPIAASSVYEEEEIFRFRLKTCETVHLCRAVQEADGNQGRWRIVMLSSSLKQYPSSKTRLSPEKHAVPTVLFLISLIVLVLDKAVLLISLSLYSHEELLSSSELLVCSMVAAPLDTVKRYVQQPDSGPNSLPTPRGHFLAKDGPKRVTYRDRCQNDTQPSQPRCKTIPEWSAKVTVLRRISGPVTPPLKWLEDRQVCRRSKIGRRCHHSIHNSSDRRQPIILSPAFQSINLGRPIHGGLRGIQ</sequence>
<evidence type="ECO:0000313" key="3">
    <source>
        <dbReference type="Proteomes" id="UP000886653"/>
    </source>
</evidence>
<feature type="region of interest" description="Disordered" evidence="1">
    <location>
        <begin position="136"/>
        <end position="155"/>
    </location>
</feature>
<comment type="caution">
    <text evidence="2">The sequence shown here is derived from an EMBL/GenBank/DDBJ whole genome shotgun (WGS) entry which is preliminary data.</text>
</comment>
<feature type="compositionally biased region" description="Polar residues" evidence="1">
    <location>
        <begin position="136"/>
        <end position="145"/>
    </location>
</feature>
<protein>
    <submittedName>
        <fullName evidence="2">Uncharacterized protein</fullName>
    </submittedName>
</protein>
<proteinExistence type="predicted"/>
<organism evidence="2 3">
    <name type="scientific">Cronartium quercuum f. sp. fusiforme G11</name>
    <dbReference type="NCBI Taxonomy" id="708437"/>
    <lineage>
        <taxon>Eukaryota</taxon>
        <taxon>Fungi</taxon>
        <taxon>Dikarya</taxon>
        <taxon>Basidiomycota</taxon>
        <taxon>Pucciniomycotina</taxon>
        <taxon>Pucciniomycetes</taxon>
        <taxon>Pucciniales</taxon>
        <taxon>Coleosporiaceae</taxon>
        <taxon>Cronartium</taxon>
    </lineage>
</organism>
<keyword evidence="3" id="KW-1185">Reference proteome</keyword>
<dbReference type="EMBL" id="MU167451">
    <property type="protein sequence ID" value="KAG0140352.1"/>
    <property type="molecule type" value="Genomic_DNA"/>
</dbReference>
<dbReference type="AlphaFoldDB" id="A0A9P6N7E3"/>
<gene>
    <name evidence="2" type="ORF">CROQUDRAFT_100231</name>
</gene>
<dbReference type="Proteomes" id="UP000886653">
    <property type="component" value="Unassembled WGS sequence"/>
</dbReference>
<name>A0A9P6N7E3_9BASI</name>